<keyword evidence="1" id="KW-1133">Transmembrane helix</keyword>
<dbReference type="EMBL" id="MGGZ01000010">
    <property type="protein sequence ID" value="OGM57396.1"/>
    <property type="molecule type" value="Genomic_DNA"/>
</dbReference>
<protein>
    <submittedName>
        <fullName evidence="2">Uncharacterized protein</fullName>
    </submittedName>
</protein>
<proteinExistence type="predicted"/>
<evidence type="ECO:0000256" key="1">
    <source>
        <dbReference type="SAM" id="Phobius"/>
    </source>
</evidence>
<organism evidence="2 3">
    <name type="scientific">Candidatus Woesebacteria bacterium RIFCSPHIGHO2_12_FULL_46_16</name>
    <dbReference type="NCBI Taxonomy" id="1802513"/>
    <lineage>
        <taxon>Bacteria</taxon>
        <taxon>Candidatus Woeseibacteriota</taxon>
    </lineage>
</organism>
<comment type="caution">
    <text evidence="2">The sequence shown here is derived from an EMBL/GenBank/DDBJ whole genome shotgun (WGS) entry which is preliminary data.</text>
</comment>
<evidence type="ECO:0000313" key="2">
    <source>
        <dbReference type="EMBL" id="OGM57396.1"/>
    </source>
</evidence>
<keyword evidence="1" id="KW-0812">Transmembrane</keyword>
<dbReference type="AlphaFoldDB" id="A0A1F8B080"/>
<sequence length="198" mass="21438">MDNLPYGSNSGISLFEKIKGRLSGIPTYLLAFFAILVAALVIGGFYILLSPNISLKDLLNKTGITEEANGEKNISEPYRGTPKPLATGKQIYSISGSKINAPKVAEVVIDPIDPSPGANQKVSAKVLSLSGEPITEVSVTMITDNKKTFYPLKLSSGTNLDGVWEGSWSLSDTYLYLYQAAVKAKNAKDEWEVTLTFR</sequence>
<gene>
    <name evidence="2" type="ORF">A3E46_02135</name>
</gene>
<reference evidence="2 3" key="1">
    <citation type="journal article" date="2016" name="Nat. Commun.">
        <title>Thousands of microbial genomes shed light on interconnected biogeochemical processes in an aquifer system.</title>
        <authorList>
            <person name="Anantharaman K."/>
            <person name="Brown C.T."/>
            <person name="Hug L.A."/>
            <person name="Sharon I."/>
            <person name="Castelle C.J."/>
            <person name="Probst A.J."/>
            <person name="Thomas B.C."/>
            <person name="Singh A."/>
            <person name="Wilkins M.J."/>
            <person name="Karaoz U."/>
            <person name="Brodie E.L."/>
            <person name="Williams K.H."/>
            <person name="Hubbard S.S."/>
            <person name="Banfield J.F."/>
        </authorList>
    </citation>
    <scope>NUCLEOTIDE SEQUENCE [LARGE SCALE GENOMIC DNA]</scope>
</reference>
<evidence type="ECO:0000313" key="3">
    <source>
        <dbReference type="Proteomes" id="UP000178313"/>
    </source>
</evidence>
<dbReference type="Proteomes" id="UP000178313">
    <property type="component" value="Unassembled WGS sequence"/>
</dbReference>
<feature type="transmembrane region" description="Helical" evidence="1">
    <location>
        <begin position="28"/>
        <end position="49"/>
    </location>
</feature>
<name>A0A1F8B080_9BACT</name>
<accession>A0A1F8B080</accession>
<keyword evidence="1" id="KW-0472">Membrane</keyword>